<protein>
    <submittedName>
        <fullName evidence="1">Zn(2)-C6 fungal-type domain-containing protein</fullName>
    </submittedName>
</protein>
<reference evidence="1" key="1">
    <citation type="submission" date="2022-06" db="EMBL/GenBank/DDBJ databases">
        <title>Fusarium solani species complex genomes reveal bases of compartmentalisation and animal pathogenesis.</title>
        <authorList>
            <person name="Tsai I.J."/>
        </authorList>
    </citation>
    <scope>NUCLEOTIDE SEQUENCE</scope>
    <source>
        <strain evidence="1">Fu6.1</strain>
    </source>
</reference>
<organism evidence="1 2">
    <name type="scientific">Fusarium keratoplasticum</name>
    <dbReference type="NCBI Taxonomy" id="1328300"/>
    <lineage>
        <taxon>Eukaryota</taxon>
        <taxon>Fungi</taxon>
        <taxon>Dikarya</taxon>
        <taxon>Ascomycota</taxon>
        <taxon>Pezizomycotina</taxon>
        <taxon>Sordariomycetes</taxon>
        <taxon>Hypocreomycetidae</taxon>
        <taxon>Hypocreales</taxon>
        <taxon>Nectriaceae</taxon>
        <taxon>Fusarium</taxon>
        <taxon>Fusarium solani species complex</taxon>
    </lineage>
</organism>
<keyword evidence="2" id="KW-1185">Reference proteome</keyword>
<sequence length="464" mass="51950">MEAMNRHGSQELLLVILAIAIEMEPDALPPALDSERDKLVDVLRLESLKLMPPLALNSADLRLSQCTALILASYTWCMKEDLVQIARRWNDLAKLIWNDMRSNDMNNVYSESTARIGRAIQLQATVLDLLHHSRVSWPVDAETHTNPTLSPLCYASPTTEFGSCTNASSRVNDYFSLFFPLLGLLQNVLSSARDLESMKRIRDSLELFYLDFPPELLEFSSAKSPYQIEAMIWFHGIFILTFVRQDLLDILIDETLPMRDDFYSVLEHAILLGEAFPTLLRLDPGLRQISPATVFLINLSSTIIASAMWQFHCCIDLDTSSTLLVDAPESLVVIMSHHQEALKALTGPKSRYDLKFIGAISDILSSLCTGLTSETYQTLQKSLYVIAHYCWHDDGNGISRLATGATDGIVQTRAMSANITMLCRVQLPPVAEPEDAIMRRATIQALCSPEARICKGCFDLSIQF</sequence>
<accession>A0ACC0QIX7</accession>
<evidence type="ECO:0000313" key="1">
    <source>
        <dbReference type="EMBL" id="KAI8654763.1"/>
    </source>
</evidence>
<evidence type="ECO:0000313" key="2">
    <source>
        <dbReference type="Proteomes" id="UP001065298"/>
    </source>
</evidence>
<gene>
    <name evidence="1" type="ORF">NCS57_01223400</name>
</gene>
<dbReference type="EMBL" id="CM046512">
    <property type="protein sequence ID" value="KAI8654763.1"/>
    <property type="molecule type" value="Genomic_DNA"/>
</dbReference>
<name>A0ACC0QIX7_9HYPO</name>
<proteinExistence type="predicted"/>
<comment type="caution">
    <text evidence="1">The sequence shown here is derived from an EMBL/GenBank/DDBJ whole genome shotgun (WGS) entry which is preliminary data.</text>
</comment>
<dbReference type="Proteomes" id="UP001065298">
    <property type="component" value="Chromosome 10"/>
</dbReference>